<dbReference type="EMBL" id="CM047747">
    <property type="protein sequence ID" value="KAJ0018432.1"/>
    <property type="molecule type" value="Genomic_DNA"/>
</dbReference>
<accession>A0ACC0XK50</accession>
<evidence type="ECO:0000313" key="1">
    <source>
        <dbReference type="EMBL" id="KAJ0018432.1"/>
    </source>
</evidence>
<dbReference type="Proteomes" id="UP001163603">
    <property type="component" value="Chromosome 12"/>
</dbReference>
<keyword evidence="2" id="KW-1185">Reference proteome</keyword>
<protein>
    <submittedName>
        <fullName evidence="1">Uncharacterized protein</fullName>
    </submittedName>
</protein>
<name>A0ACC0XK50_9ROSI</name>
<sequence>MMFALVSRVKTPATILLAIFVQRCIGQRLKLPLIMRMMNLLGKIV</sequence>
<reference evidence="2" key="1">
    <citation type="journal article" date="2023" name="G3 (Bethesda)">
        <title>Genome assembly and association tests identify interacting loci associated with vigor, precocity, and sex in interspecific pistachio rootstocks.</title>
        <authorList>
            <person name="Palmer W."/>
            <person name="Jacygrad E."/>
            <person name="Sagayaradj S."/>
            <person name="Cavanaugh K."/>
            <person name="Han R."/>
            <person name="Bertier L."/>
            <person name="Beede B."/>
            <person name="Kafkas S."/>
            <person name="Golino D."/>
            <person name="Preece J."/>
            <person name="Michelmore R."/>
        </authorList>
    </citation>
    <scope>NUCLEOTIDE SEQUENCE [LARGE SCALE GENOMIC DNA]</scope>
</reference>
<comment type="caution">
    <text evidence="1">The sequence shown here is derived from an EMBL/GenBank/DDBJ whole genome shotgun (WGS) entry which is preliminary data.</text>
</comment>
<evidence type="ECO:0000313" key="2">
    <source>
        <dbReference type="Proteomes" id="UP001163603"/>
    </source>
</evidence>
<organism evidence="1 2">
    <name type="scientific">Pistacia integerrima</name>
    <dbReference type="NCBI Taxonomy" id="434235"/>
    <lineage>
        <taxon>Eukaryota</taxon>
        <taxon>Viridiplantae</taxon>
        <taxon>Streptophyta</taxon>
        <taxon>Embryophyta</taxon>
        <taxon>Tracheophyta</taxon>
        <taxon>Spermatophyta</taxon>
        <taxon>Magnoliopsida</taxon>
        <taxon>eudicotyledons</taxon>
        <taxon>Gunneridae</taxon>
        <taxon>Pentapetalae</taxon>
        <taxon>rosids</taxon>
        <taxon>malvids</taxon>
        <taxon>Sapindales</taxon>
        <taxon>Anacardiaceae</taxon>
        <taxon>Pistacia</taxon>
    </lineage>
</organism>
<proteinExistence type="predicted"/>
<gene>
    <name evidence="1" type="ORF">Pint_09916</name>
</gene>